<protein>
    <recommendedName>
        <fullName evidence="4">Secreted protein</fullName>
    </recommendedName>
</protein>
<dbReference type="EMBL" id="JANBUY010000067">
    <property type="protein sequence ID" value="KAJ2865170.1"/>
    <property type="molecule type" value="Genomic_DNA"/>
</dbReference>
<keyword evidence="3" id="KW-1185">Reference proteome</keyword>
<comment type="caution">
    <text evidence="2">The sequence shown here is derived from an EMBL/GenBank/DDBJ whole genome shotgun (WGS) entry which is preliminary data.</text>
</comment>
<evidence type="ECO:0000313" key="3">
    <source>
        <dbReference type="Proteomes" id="UP001140074"/>
    </source>
</evidence>
<accession>A0A9W8IT13</accession>
<proteinExistence type="predicted"/>
<sequence length="107" mass="11078">MYTAIATTIALAASAIAAPMFPMAAPASTTSNVNSGAFDNGAVANVSPFGSNVNTWNNGFNAHQNAAANPWGNAGGSSFNNWNNNAWSNNVAPYPMPYCSSHMGRHL</sequence>
<organism evidence="2 3">
    <name type="scientific">Coemansia aciculifera</name>
    <dbReference type="NCBI Taxonomy" id="417176"/>
    <lineage>
        <taxon>Eukaryota</taxon>
        <taxon>Fungi</taxon>
        <taxon>Fungi incertae sedis</taxon>
        <taxon>Zoopagomycota</taxon>
        <taxon>Kickxellomycotina</taxon>
        <taxon>Kickxellomycetes</taxon>
        <taxon>Kickxellales</taxon>
        <taxon>Kickxellaceae</taxon>
        <taxon>Coemansia</taxon>
    </lineage>
</organism>
<feature type="signal peptide" evidence="1">
    <location>
        <begin position="1"/>
        <end position="17"/>
    </location>
</feature>
<reference evidence="2" key="1">
    <citation type="submission" date="2022-07" db="EMBL/GenBank/DDBJ databases">
        <title>Phylogenomic reconstructions and comparative analyses of Kickxellomycotina fungi.</title>
        <authorList>
            <person name="Reynolds N.K."/>
            <person name="Stajich J.E."/>
            <person name="Barry K."/>
            <person name="Grigoriev I.V."/>
            <person name="Crous P."/>
            <person name="Smith M.E."/>
        </authorList>
    </citation>
    <scope>NUCLEOTIDE SEQUENCE</scope>
    <source>
        <strain evidence="2">RSA 476</strain>
    </source>
</reference>
<feature type="chain" id="PRO_5040821989" description="Secreted protein" evidence="1">
    <location>
        <begin position="18"/>
        <end position="107"/>
    </location>
</feature>
<evidence type="ECO:0000256" key="1">
    <source>
        <dbReference type="SAM" id="SignalP"/>
    </source>
</evidence>
<name>A0A9W8IT13_9FUNG</name>
<gene>
    <name evidence="2" type="ORF">GGH94_002434</name>
</gene>
<evidence type="ECO:0008006" key="4">
    <source>
        <dbReference type="Google" id="ProtNLM"/>
    </source>
</evidence>
<dbReference type="Proteomes" id="UP001140074">
    <property type="component" value="Unassembled WGS sequence"/>
</dbReference>
<dbReference type="AlphaFoldDB" id="A0A9W8IT13"/>
<evidence type="ECO:0000313" key="2">
    <source>
        <dbReference type="EMBL" id="KAJ2865170.1"/>
    </source>
</evidence>
<keyword evidence="1" id="KW-0732">Signal</keyword>